<sequence>MCNQAVFPGAHDKCGIAGFVDPEIHKKFWCKKIARDIRIFHNSSGRNVRKEIPILGQKSSNPTLPFMVVD</sequence>
<dbReference type="EMBL" id="JACWUN010000001">
    <property type="protein sequence ID" value="MBD1399230.1"/>
    <property type="molecule type" value="Genomic_DNA"/>
</dbReference>
<proteinExistence type="predicted"/>
<evidence type="ECO:0000313" key="1">
    <source>
        <dbReference type="EMBL" id="MBD1399230.1"/>
    </source>
</evidence>
<dbReference type="Proteomes" id="UP000632828">
    <property type="component" value="Unassembled WGS sequence"/>
</dbReference>
<dbReference type="RefSeq" id="WP_191153503.1">
    <property type="nucleotide sequence ID" value="NZ_JACWUN010000001.1"/>
</dbReference>
<protein>
    <submittedName>
        <fullName evidence="1">Uncharacterized protein</fullName>
    </submittedName>
</protein>
<accession>A0A8J6QTE8</accession>
<dbReference type="AlphaFoldDB" id="A0A8J6QTE8"/>
<gene>
    <name evidence="1" type="ORF">ICT70_00925</name>
</gene>
<reference evidence="1" key="1">
    <citation type="submission" date="2020-09" db="EMBL/GenBank/DDBJ databases">
        <title>Pelobacter alkaliphilus sp. nov., a novel anaerobic arsenate-reducing bacterium from terrestrial mud volcano.</title>
        <authorList>
            <person name="Khomyakova M.A."/>
            <person name="Merkel A.Y."/>
            <person name="Slobodkin A.I."/>
        </authorList>
    </citation>
    <scope>NUCLEOTIDE SEQUENCE</scope>
    <source>
        <strain evidence="1">M08fum</strain>
    </source>
</reference>
<comment type="caution">
    <text evidence="1">The sequence shown here is derived from an EMBL/GenBank/DDBJ whole genome shotgun (WGS) entry which is preliminary data.</text>
</comment>
<name>A0A8J6QTE8_9BACT</name>
<organism evidence="1 2">
    <name type="scientific">Pelovirga terrestris</name>
    <dbReference type="NCBI Taxonomy" id="2771352"/>
    <lineage>
        <taxon>Bacteria</taxon>
        <taxon>Pseudomonadati</taxon>
        <taxon>Thermodesulfobacteriota</taxon>
        <taxon>Desulfuromonadia</taxon>
        <taxon>Geobacterales</taxon>
        <taxon>Geobacteraceae</taxon>
        <taxon>Pelovirga</taxon>
    </lineage>
</organism>
<keyword evidence="2" id="KW-1185">Reference proteome</keyword>
<evidence type="ECO:0000313" key="2">
    <source>
        <dbReference type="Proteomes" id="UP000632828"/>
    </source>
</evidence>